<proteinExistence type="predicted"/>
<keyword evidence="2" id="KW-1185">Reference proteome</keyword>
<dbReference type="EMBL" id="AOME01000052">
    <property type="protein sequence ID" value="EMA53043.1"/>
    <property type="molecule type" value="Genomic_DNA"/>
</dbReference>
<comment type="caution">
    <text evidence="1">The sequence shown here is derived from an EMBL/GenBank/DDBJ whole genome shotgun (WGS) entry which is preliminary data.</text>
</comment>
<protein>
    <submittedName>
        <fullName evidence="1">Uncharacterized protein</fullName>
    </submittedName>
</protein>
<dbReference type="AlphaFoldDB" id="M0N686"/>
<organism evidence="1 2">
    <name type="scientific">Halococcus salifodinae DSM 8989</name>
    <dbReference type="NCBI Taxonomy" id="1227456"/>
    <lineage>
        <taxon>Archaea</taxon>
        <taxon>Methanobacteriati</taxon>
        <taxon>Methanobacteriota</taxon>
        <taxon>Stenosarchaea group</taxon>
        <taxon>Halobacteria</taxon>
        <taxon>Halobacteriales</taxon>
        <taxon>Halococcaceae</taxon>
        <taxon>Halococcus</taxon>
    </lineage>
</organism>
<evidence type="ECO:0000313" key="2">
    <source>
        <dbReference type="Proteomes" id="UP000011625"/>
    </source>
</evidence>
<name>M0N686_9EURY</name>
<sequence>MEYWLGKTPTVETLLFGEHCRVAILEVDVLPAEPLASLVAPISQYLRTPYAGIRQEIHQRAVATGLDRRLSILADVVDRRVCLLVDERGELLAILGGPRLLVSTLVTAVVWNGFGRVAALGDVLGEVALADGPPAERRDIWICFSSTAIRSGSALKS</sequence>
<dbReference type="Proteomes" id="UP000011625">
    <property type="component" value="Unassembled WGS sequence"/>
</dbReference>
<evidence type="ECO:0000313" key="1">
    <source>
        <dbReference type="EMBL" id="EMA53043.1"/>
    </source>
</evidence>
<accession>M0N686</accession>
<reference evidence="1 2" key="1">
    <citation type="journal article" date="2014" name="PLoS Genet.">
        <title>Phylogenetically driven sequencing of extremely halophilic archaea reveals strategies for static and dynamic osmo-response.</title>
        <authorList>
            <person name="Becker E.A."/>
            <person name="Seitzer P.M."/>
            <person name="Tritt A."/>
            <person name="Larsen D."/>
            <person name="Krusor M."/>
            <person name="Yao A.I."/>
            <person name="Wu D."/>
            <person name="Madern D."/>
            <person name="Eisen J.A."/>
            <person name="Darling A.E."/>
            <person name="Facciotti M.T."/>
        </authorList>
    </citation>
    <scope>NUCLEOTIDE SEQUENCE [LARGE SCALE GENOMIC DNA]</scope>
    <source>
        <strain evidence="1 2">DSM 8989</strain>
    </source>
</reference>
<gene>
    <name evidence="1" type="ORF">C450_09513</name>
</gene>